<keyword evidence="1" id="KW-1133">Transmembrane helix</keyword>
<feature type="transmembrane region" description="Helical" evidence="1">
    <location>
        <begin position="6"/>
        <end position="25"/>
    </location>
</feature>
<dbReference type="InterPro" id="IPR009009">
    <property type="entry name" value="RlpA-like_DPBB"/>
</dbReference>
<dbReference type="PANTHER" id="PTHR34183:SF8">
    <property type="entry name" value="ENDOLYTIC PEPTIDOGLYCAN TRANSGLYCOSYLASE RLPA-RELATED"/>
    <property type="match status" value="1"/>
</dbReference>
<feature type="domain" description="RlpA-like protein double-psi beta-barrel" evidence="2">
    <location>
        <begin position="338"/>
        <end position="398"/>
    </location>
</feature>
<dbReference type="Proteomes" id="UP000178315">
    <property type="component" value="Unassembled WGS sequence"/>
</dbReference>
<dbReference type="AlphaFoldDB" id="A0A1G2A9S0"/>
<evidence type="ECO:0000259" key="2">
    <source>
        <dbReference type="Pfam" id="PF03330"/>
    </source>
</evidence>
<protein>
    <recommendedName>
        <fullName evidence="2">RlpA-like protein double-psi beta-barrel domain-containing protein</fullName>
    </recommendedName>
</protein>
<comment type="caution">
    <text evidence="3">The sequence shown here is derived from an EMBL/GenBank/DDBJ whole genome shotgun (WGS) entry which is preliminary data.</text>
</comment>
<proteinExistence type="predicted"/>
<dbReference type="CDD" id="cd22268">
    <property type="entry name" value="DPBB_RlpA-like"/>
    <property type="match status" value="1"/>
</dbReference>
<organism evidence="3 4">
    <name type="scientific">Candidatus Jacksonbacteria bacterium RIFCSPLOWO2_02_FULL_44_20</name>
    <dbReference type="NCBI Taxonomy" id="1798460"/>
    <lineage>
        <taxon>Bacteria</taxon>
        <taxon>Candidatus Jacksoniibacteriota</taxon>
    </lineage>
</organism>
<dbReference type="Pfam" id="PF03330">
    <property type="entry name" value="DPBB_1"/>
    <property type="match status" value="1"/>
</dbReference>
<dbReference type="Gene3D" id="2.40.40.10">
    <property type="entry name" value="RlpA-like domain"/>
    <property type="match status" value="1"/>
</dbReference>
<dbReference type="InterPro" id="IPR036908">
    <property type="entry name" value="RlpA-like_sf"/>
</dbReference>
<dbReference type="PANTHER" id="PTHR34183">
    <property type="entry name" value="ENDOLYTIC PEPTIDOGLYCAN TRANSGLYCOSYLASE RLPA"/>
    <property type="match status" value="1"/>
</dbReference>
<accession>A0A1G2A9S0</accession>
<keyword evidence="1" id="KW-0812">Transmembrane</keyword>
<name>A0A1G2A9S0_9BACT</name>
<keyword evidence="1" id="KW-0472">Membrane</keyword>
<sequence length="402" mass="45158">MINYRILTSIFLIILLNTIILVVPLQVRADAEIAQYELDETTIKRGYPAQSFDRSFTLLISPGSLREQKSASVEIREAPLYRADAAYHFQVMENGAVSLLKKPFTVVFLFDEKASYARLYYYYAPRSLWLALTTTRDKTRGILFSNRVDFGEGIIGLFSGNTPLQDTILAEKSQPPEVLGANTKISIEPPSEPFTAILDNDILKQNYNITLSRGELVIPKNSVGSPSTVTAFFDESAGVLDFVIKPFDPLVEPLNSGAFLQIILNSPKETNQEQTIAFWDNNTQSYRALQTMYSEDYRQIRAQTPFHFGRYTVISREGVYRGDASWFRDSLLNTPFGAASNDYPKGERIRVTNTANGKSVDVEVRSTGPFVRGRIIDLTKSAFTKIANPKSGIITVRVERVQ</sequence>
<evidence type="ECO:0000313" key="4">
    <source>
        <dbReference type="Proteomes" id="UP000178315"/>
    </source>
</evidence>
<dbReference type="SUPFAM" id="SSF50685">
    <property type="entry name" value="Barwin-like endoglucanases"/>
    <property type="match status" value="1"/>
</dbReference>
<dbReference type="EMBL" id="MHJU01000010">
    <property type="protein sequence ID" value="OGY73581.1"/>
    <property type="molecule type" value="Genomic_DNA"/>
</dbReference>
<evidence type="ECO:0000313" key="3">
    <source>
        <dbReference type="EMBL" id="OGY73581.1"/>
    </source>
</evidence>
<evidence type="ECO:0000256" key="1">
    <source>
        <dbReference type="SAM" id="Phobius"/>
    </source>
</evidence>
<gene>
    <name evidence="3" type="ORF">A3H61_01260</name>
</gene>
<reference evidence="3 4" key="1">
    <citation type="journal article" date="2016" name="Nat. Commun.">
        <title>Thousands of microbial genomes shed light on interconnected biogeochemical processes in an aquifer system.</title>
        <authorList>
            <person name="Anantharaman K."/>
            <person name="Brown C.T."/>
            <person name="Hug L.A."/>
            <person name="Sharon I."/>
            <person name="Castelle C.J."/>
            <person name="Probst A.J."/>
            <person name="Thomas B.C."/>
            <person name="Singh A."/>
            <person name="Wilkins M.J."/>
            <person name="Karaoz U."/>
            <person name="Brodie E.L."/>
            <person name="Williams K.H."/>
            <person name="Hubbard S.S."/>
            <person name="Banfield J.F."/>
        </authorList>
    </citation>
    <scope>NUCLEOTIDE SEQUENCE [LARGE SCALE GENOMIC DNA]</scope>
</reference>